<dbReference type="Proteomes" id="UP000050525">
    <property type="component" value="Unassembled WGS sequence"/>
</dbReference>
<keyword evidence="3" id="KW-1185">Reference proteome</keyword>
<gene>
    <name evidence="2" type="ORF">Y1Q_0013033</name>
</gene>
<dbReference type="InterPro" id="IPR028034">
    <property type="entry name" value="HU-CCDC81"/>
</dbReference>
<dbReference type="Pfam" id="PF14908">
    <property type="entry name" value="HU-CCDC81_euk_1"/>
    <property type="match status" value="1"/>
</dbReference>
<reference evidence="2 3" key="1">
    <citation type="journal article" date="2012" name="Genome Biol.">
        <title>Sequencing three crocodilian genomes to illuminate the evolution of archosaurs and amniotes.</title>
        <authorList>
            <person name="St John J.A."/>
            <person name="Braun E.L."/>
            <person name="Isberg S.R."/>
            <person name="Miles L.G."/>
            <person name="Chong A.Y."/>
            <person name="Gongora J."/>
            <person name="Dalzell P."/>
            <person name="Moran C."/>
            <person name="Bed'hom B."/>
            <person name="Abzhanov A."/>
            <person name="Burgess S.C."/>
            <person name="Cooksey A.M."/>
            <person name="Castoe T.A."/>
            <person name="Crawford N.G."/>
            <person name="Densmore L.D."/>
            <person name="Drew J.C."/>
            <person name="Edwards S.V."/>
            <person name="Faircloth B.C."/>
            <person name="Fujita M.K."/>
            <person name="Greenwold M.J."/>
            <person name="Hoffmann F.G."/>
            <person name="Howard J.M."/>
            <person name="Iguchi T."/>
            <person name="Janes D.E."/>
            <person name="Khan S.Y."/>
            <person name="Kohno S."/>
            <person name="de Koning A.J."/>
            <person name="Lance S.L."/>
            <person name="McCarthy F.M."/>
            <person name="McCormack J.E."/>
            <person name="Merchant M.E."/>
            <person name="Peterson D.G."/>
            <person name="Pollock D.D."/>
            <person name="Pourmand N."/>
            <person name="Raney B.J."/>
            <person name="Roessler K.A."/>
            <person name="Sanford J.R."/>
            <person name="Sawyer R.H."/>
            <person name="Schmidt C.J."/>
            <person name="Triplett E.W."/>
            <person name="Tuberville T.D."/>
            <person name="Venegas-Anaya M."/>
            <person name="Howard J.T."/>
            <person name="Jarvis E.D."/>
            <person name="Guillette L.J.Jr."/>
            <person name="Glenn T.C."/>
            <person name="Green R.E."/>
            <person name="Ray D.A."/>
        </authorList>
    </citation>
    <scope>NUCLEOTIDE SEQUENCE [LARGE SCALE GENOMIC DNA]</scope>
    <source>
        <strain evidence="2">KSC_2009_1</strain>
    </source>
</reference>
<evidence type="ECO:0000259" key="1">
    <source>
        <dbReference type="Pfam" id="PF14908"/>
    </source>
</evidence>
<organism evidence="2 3">
    <name type="scientific">Alligator mississippiensis</name>
    <name type="common">American alligator</name>
    <dbReference type="NCBI Taxonomy" id="8496"/>
    <lineage>
        <taxon>Eukaryota</taxon>
        <taxon>Metazoa</taxon>
        <taxon>Chordata</taxon>
        <taxon>Craniata</taxon>
        <taxon>Vertebrata</taxon>
        <taxon>Euteleostomi</taxon>
        <taxon>Archelosauria</taxon>
        <taxon>Archosauria</taxon>
        <taxon>Crocodylia</taxon>
        <taxon>Alligatoridae</taxon>
        <taxon>Alligatorinae</taxon>
        <taxon>Alligator</taxon>
    </lineage>
</organism>
<dbReference type="AlphaFoldDB" id="A0A151NVI5"/>
<protein>
    <recommendedName>
        <fullName evidence="1">CCDC81 HU domain-containing protein</fullName>
    </recommendedName>
</protein>
<comment type="caution">
    <text evidence="2">The sequence shown here is derived from an EMBL/GenBank/DDBJ whole genome shotgun (WGS) entry which is preliminary data.</text>
</comment>
<dbReference type="GO" id="GO:0005815">
    <property type="term" value="C:microtubule organizing center"/>
    <property type="evidence" value="ECO:0007669"/>
    <property type="project" value="TreeGrafter"/>
</dbReference>
<accession>A0A151NVI5</accession>
<sequence length="89" mass="10038">MSCDMARQGVQIPGLGIFPFARIKLDLSGNKFLVTQKPVFLLSEKLCQAYGLKQREKHTAAEACETKLTKTLFNNAKRISLWTNTFSFP</sequence>
<evidence type="ECO:0000313" key="3">
    <source>
        <dbReference type="Proteomes" id="UP000050525"/>
    </source>
</evidence>
<dbReference type="EMBL" id="AKHW03001876">
    <property type="protein sequence ID" value="KYO40690.1"/>
    <property type="molecule type" value="Genomic_DNA"/>
</dbReference>
<dbReference type="PANTHER" id="PTHR14362:SF2">
    <property type="entry name" value="COILED-COIL DOMAIN-CONTAINING PROTEIN 81"/>
    <property type="match status" value="1"/>
</dbReference>
<name>A0A151NVI5_ALLMI</name>
<evidence type="ECO:0000313" key="2">
    <source>
        <dbReference type="EMBL" id="KYO40690.1"/>
    </source>
</evidence>
<proteinExistence type="predicted"/>
<feature type="domain" description="CCDC81 HU" evidence="1">
    <location>
        <begin position="8"/>
        <end position="54"/>
    </location>
</feature>
<dbReference type="PANTHER" id="PTHR14362">
    <property type="entry name" value="COILED-COIL DOMAIN-CONTAINING PROTEIN 81"/>
    <property type="match status" value="1"/>
</dbReference>
<dbReference type="InterPro" id="IPR026295">
    <property type="entry name" value="CCD81"/>
</dbReference>